<comment type="subcellular location">
    <subcellularLocation>
        <location evidence="1">Cell membrane</location>
        <topology evidence="1">Multi-pass membrane protein</topology>
    </subcellularLocation>
</comment>
<keyword evidence="3 6" id="KW-0812">Transmembrane</keyword>
<feature type="transmembrane region" description="Helical" evidence="6">
    <location>
        <begin position="353"/>
        <end position="371"/>
    </location>
</feature>
<feature type="transmembrane region" description="Helical" evidence="6">
    <location>
        <begin position="21"/>
        <end position="39"/>
    </location>
</feature>
<feature type="transmembrane region" description="Helical" evidence="6">
    <location>
        <begin position="285"/>
        <end position="306"/>
    </location>
</feature>
<protein>
    <submittedName>
        <fullName evidence="7">Polysaccharide biosynthesis protein</fullName>
    </submittedName>
</protein>
<evidence type="ECO:0000313" key="7">
    <source>
        <dbReference type="EMBL" id="QQC44789.1"/>
    </source>
</evidence>
<dbReference type="AlphaFoldDB" id="A0AAP9Y8K2"/>
<feature type="transmembrane region" description="Helical" evidence="6">
    <location>
        <begin position="45"/>
        <end position="62"/>
    </location>
</feature>
<evidence type="ECO:0000256" key="5">
    <source>
        <dbReference type="ARBA" id="ARBA00023136"/>
    </source>
</evidence>
<name>A0AAP9Y8K2_9ACTO</name>
<dbReference type="Proteomes" id="UP000595220">
    <property type="component" value="Chromosome"/>
</dbReference>
<evidence type="ECO:0000256" key="1">
    <source>
        <dbReference type="ARBA" id="ARBA00004651"/>
    </source>
</evidence>
<gene>
    <name evidence="7" type="ORF">I6H42_08730</name>
</gene>
<feature type="transmembrane region" description="Helical" evidence="6">
    <location>
        <begin position="210"/>
        <end position="230"/>
    </location>
</feature>
<proteinExistence type="predicted"/>
<feature type="transmembrane region" description="Helical" evidence="6">
    <location>
        <begin position="171"/>
        <end position="189"/>
    </location>
</feature>
<dbReference type="InterPro" id="IPR050833">
    <property type="entry name" value="Poly_Biosynth_Transport"/>
</dbReference>
<feature type="transmembrane region" description="Helical" evidence="6">
    <location>
        <begin position="110"/>
        <end position="127"/>
    </location>
</feature>
<evidence type="ECO:0000313" key="8">
    <source>
        <dbReference type="Proteomes" id="UP000595220"/>
    </source>
</evidence>
<feature type="transmembrane region" description="Helical" evidence="6">
    <location>
        <begin position="147"/>
        <end position="165"/>
    </location>
</feature>
<feature type="transmembrane region" description="Helical" evidence="6">
    <location>
        <begin position="326"/>
        <end position="344"/>
    </location>
</feature>
<keyword evidence="5 6" id="KW-0472">Membrane</keyword>
<keyword evidence="8" id="KW-1185">Reference proteome</keyword>
<sequence length="427" mass="45596">MDAPQKLSLRANMMWSSVGSLTRLGCNYLVSSVLVVRLAAGFDAAGLLALAMAIANLVNPIADFRLRTVQVTDVTGERSSREYVGLRSVLSFVAFLVGVVYSVATTSYDALPVISLYLVYSLATNFIEVFHAIDQKHLRLDFAGKSYMMQGVGSLLGFVAGLWFFDSLLLAVALMTAVVILVGVVYDAPRARVFEPIRPRLRVGRAVKTLVSLAPLVVAQIAATSVLTVPRQMLAATDGADALGIYQAVASLAVIVQMGATYVYSPLMGVFAERFHTNKRSALALLWKTIGGILVIAAACALALTFAGEPVLTLLFGEKIRGNTHLLLPAVLCTVITAFSWFLNDLLLSVRDYLASFVGNVVACVVALALARPFVSWFDMNGVSWVGVVAYASGVLVLAVFLARDYCRLSDSPAAALGDREDAPTGA</sequence>
<evidence type="ECO:0000256" key="2">
    <source>
        <dbReference type="ARBA" id="ARBA00022475"/>
    </source>
</evidence>
<evidence type="ECO:0000256" key="3">
    <source>
        <dbReference type="ARBA" id="ARBA00022692"/>
    </source>
</evidence>
<dbReference type="PANTHER" id="PTHR30250">
    <property type="entry name" value="PST FAMILY PREDICTED COLANIC ACID TRANSPORTER"/>
    <property type="match status" value="1"/>
</dbReference>
<keyword evidence="2" id="KW-1003">Cell membrane</keyword>
<dbReference type="EMBL" id="CP066065">
    <property type="protein sequence ID" value="QQC44789.1"/>
    <property type="molecule type" value="Genomic_DNA"/>
</dbReference>
<feature type="transmembrane region" description="Helical" evidence="6">
    <location>
        <begin position="242"/>
        <end position="264"/>
    </location>
</feature>
<reference evidence="7 8" key="1">
    <citation type="submission" date="2020-12" db="EMBL/GenBank/DDBJ databases">
        <title>FDA dAtabase for Regulatory Grade micrObial Sequences (FDA-ARGOS): Supporting development and validation of Infectious Disease Dx tests.</title>
        <authorList>
            <person name="Sproer C."/>
            <person name="Gronow S."/>
            <person name="Severitt S."/>
            <person name="Schroder I."/>
            <person name="Tallon L."/>
            <person name="Sadzewicz L."/>
            <person name="Zhao X."/>
            <person name="Boylan J."/>
            <person name="Ott S."/>
            <person name="Bowen H."/>
            <person name="Vavikolanu K."/>
            <person name="Mehta A."/>
            <person name="Aluvathingal J."/>
            <person name="Nadendla S."/>
            <person name="Lowell S."/>
            <person name="Myers T."/>
            <person name="Yan Y."/>
            <person name="Sichtig H."/>
        </authorList>
    </citation>
    <scope>NUCLEOTIDE SEQUENCE [LARGE SCALE GENOMIC DNA]</scope>
    <source>
        <strain evidence="7 8">FDAARGOS_985</strain>
    </source>
</reference>
<dbReference type="GO" id="GO:0005886">
    <property type="term" value="C:plasma membrane"/>
    <property type="evidence" value="ECO:0007669"/>
    <property type="project" value="UniProtKB-SubCell"/>
</dbReference>
<keyword evidence="4 6" id="KW-1133">Transmembrane helix</keyword>
<feature type="transmembrane region" description="Helical" evidence="6">
    <location>
        <begin position="83"/>
        <end position="104"/>
    </location>
</feature>
<accession>A0AAP9Y8K2</accession>
<evidence type="ECO:0000256" key="4">
    <source>
        <dbReference type="ARBA" id="ARBA00022989"/>
    </source>
</evidence>
<evidence type="ECO:0000256" key="6">
    <source>
        <dbReference type="SAM" id="Phobius"/>
    </source>
</evidence>
<feature type="transmembrane region" description="Helical" evidence="6">
    <location>
        <begin position="383"/>
        <end position="403"/>
    </location>
</feature>
<organism evidence="7 8">
    <name type="scientific">Schaalia meyeri</name>
    <dbReference type="NCBI Taxonomy" id="52773"/>
    <lineage>
        <taxon>Bacteria</taxon>
        <taxon>Bacillati</taxon>
        <taxon>Actinomycetota</taxon>
        <taxon>Actinomycetes</taxon>
        <taxon>Actinomycetales</taxon>
        <taxon>Actinomycetaceae</taxon>
        <taxon>Schaalia</taxon>
    </lineage>
</organism>
<dbReference type="PANTHER" id="PTHR30250:SF26">
    <property type="entry name" value="PSMA PROTEIN"/>
    <property type="match status" value="1"/>
</dbReference>